<gene>
    <name evidence="1" type="ORF">GH741_18970</name>
</gene>
<evidence type="ECO:0000313" key="1">
    <source>
        <dbReference type="EMBL" id="MRH44734.1"/>
    </source>
</evidence>
<comment type="caution">
    <text evidence="1">The sequence shown here is derived from an EMBL/GenBank/DDBJ whole genome shotgun (WGS) entry which is preliminary data.</text>
</comment>
<dbReference type="OrthoDB" id="2360948at2"/>
<keyword evidence="2" id="KW-1185">Reference proteome</keyword>
<name>A0A6A8DGF4_9BACI</name>
<dbReference type="EMBL" id="WJNG01000018">
    <property type="protein sequence ID" value="MRH44734.1"/>
    <property type="molecule type" value="Genomic_DNA"/>
</dbReference>
<sequence length="158" mass="17713">MECKRNSPNNDDLVNSFLLECNLLRENISCDFTGIAIQKPDELDIVWPYVSGNRNEKYKYLTVRYGKGIAGKVISTGSPMTIASFPNNIIGRSTDYPIMLAEKLLSAYAYPLQFKGVPKGALLIGFRDSRTFSQDDKDKVQTTVQKVEALLASNYFGR</sequence>
<dbReference type="SUPFAM" id="SSF55781">
    <property type="entry name" value="GAF domain-like"/>
    <property type="match status" value="1"/>
</dbReference>
<reference evidence="1" key="1">
    <citation type="submission" date="2019-11" db="EMBL/GenBank/DDBJ databases">
        <authorList>
            <person name="Li J."/>
        </authorList>
    </citation>
    <scope>NUCLEOTIDE SEQUENCE</scope>
    <source>
        <strain evidence="1">B6B</strain>
    </source>
</reference>
<protein>
    <submittedName>
        <fullName evidence="1">GAF domain-containing protein</fullName>
    </submittedName>
</protein>
<dbReference type="Proteomes" id="UP000799092">
    <property type="component" value="Unassembled WGS sequence"/>
</dbReference>
<dbReference type="AlphaFoldDB" id="A0A6A8DGF4"/>
<evidence type="ECO:0000313" key="2">
    <source>
        <dbReference type="Proteomes" id="UP000799092"/>
    </source>
</evidence>
<proteinExistence type="predicted"/>
<dbReference type="Gene3D" id="3.30.450.40">
    <property type="match status" value="1"/>
</dbReference>
<accession>A0A6A8DGF4</accession>
<organism evidence="1 2">
    <name type="scientific">Aquibacillus halophilus</name>
    <dbReference type="NCBI Taxonomy" id="930132"/>
    <lineage>
        <taxon>Bacteria</taxon>
        <taxon>Bacillati</taxon>
        <taxon>Bacillota</taxon>
        <taxon>Bacilli</taxon>
        <taxon>Bacillales</taxon>
        <taxon>Bacillaceae</taxon>
        <taxon>Aquibacillus</taxon>
    </lineage>
</organism>
<dbReference type="InterPro" id="IPR029016">
    <property type="entry name" value="GAF-like_dom_sf"/>
</dbReference>